<dbReference type="Proteomes" id="UP000830375">
    <property type="component" value="Unassembled WGS sequence"/>
</dbReference>
<evidence type="ECO:0000313" key="4">
    <source>
        <dbReference type="EMBL" id="KAI2666181.1"/>
    </source>
</evidence>
<protein>
    <submittedName>
        <fullName evidence="4">Coilin</fullName>
    </submittedName>
</protein>
<feature type="compositionally biased region" description="Basic and acidic residues" evidence="1">
    <location>
        <begin position="361"/>
        <end position="375"/>
    </location>
</feature>
<name>A0ABQ8MUB6_LABRO</name>
<feature type="domain" description="Coilin tudor" evidence="3">
    <location>
        <begin position="433"/>
        <end position="521"/>
    </location>
</feature>
<dbReference type="EMBL" id="JACTAM010000003">
    <property type="protein sequence ID" value="KAI2666181.1"/>
    <property type="molecule type" value="Genomic_DNA"/>
</dbReference>
<evidence type="ECO:0000259" key="3">
    <source>
        <dbReference type="Pfam" id="PF23086"/>
    </source>
</evidence>
<dbReference type="Pfam" id="PF23086">
    <property type="entry name" value="Tudor_Coilin"/>
    <property type="match status" value="1"/>
</dbReference>
<dbReference type="InterPro" id="IPR031722">
    <property type="entry name" value="Coilin_N"/>
</dbReference>
<dbReference type="InterPro" id="IPR056398">
    <property type="entry name" value="Tudor_Coilin"/>
</dbReference>
<feature type="compositionally biased region" description="Low complexity" evidence="1">
    <location>
        <begin position="279"/>
        <end position="291"/>
    </location>
</feature>
<proteinExistence type="predicted"/>
<feature type="compositionally biased region" description="Gly residues" evidence="1">
    <location>
        <begin position="377"/>
        <end position="390"/>
    </location>
</feature>
<dbReference type="InterPro" id="IPR024822">
    <property type="entry name" value="Coilin"/>
</dbReference>
<organism evidence="4 5">
    <name type="scientific">Labeo rohita</name>
    <name type="common">Indian major carp</name>
    <name type="synonym">Cyprinus rohita</name>
    <dbReference type="NCBI Taxonomy" id="84645"/>
    <lineage>
        <taxon>Eukaryota</taxon>
        <taxon>Metazoa</taxon>
        <taxon>Chordata</taxon>
        <taxon>Craniata</taxon>
        <taxon>Vertebrata</taxon>
        <taxon>Euteleostomi</taxon>
        <taxon>Actinopterygii</taxon>
        <taxon>Neopterygii</taxon>
        <taxon>Teleostei</taxon>
        <taxon>Ostariophysi</taxon>
        <taxon>Cypriniformes</taxon>
        <taxon>Cyprinidae</taxon>
        <taxon>Labeoninae</taxon>
        <taxon>Labeonini</taxon>
        <taxon>Labeo</taxon>
    </lineage>
</organism>
<accession>A0ABQ8MUB6</accession>
<comment type="caution">
    <text evidence="4">The sequence shown here is derived from an EMBL/GenBank/DDBJ whole genome shotgun (WGS) entry which is preliminary data.</text>
</comment>
<dbReference type="PANTHER" id="PTHR15197">
    <property type="entry name" value="COILIN P80"/>
    <property type="match status" value="1"/>
</dbReference>
<dbReference type="PANTHER" id="PTHR15197:SF0">
    <property type="entry name" value="COILIN"/>
    <property type="match status" value="1"/>
</dbReference>
<dbReference type="Pfam" id="PF15862">
    <property type="entry name" value="Coilin_N"/>
    <property type="match status" value="1"/>
</dbReference>
<gene>
    <name evidence="4" type="ORF">H4Q32_009986</name>
</gene>
<feature type="compositionally biased region" description="Polar residues" evidence="1">
    <location>
        <begin position="261"/>
        <end position="270"/>
    </location>
</feature>
<keyword evidence="5" id="KW-1185">Reference proteome</keyword>
<feature type="region of interest" description="Disordered" evidence="1">
    <location>
        <begin position="96"/>
        <end position="396"/>
    </location>
</feature>
<feature type="compositionally biased region" description="Low complexity" evidence="1">
    <location>
        <begin position="299"/>
        <end position="322"/>
    </location>
</feature>
<evidence type="ECO:0000313" key="5">
    <source>
        <dbReference type="Proteomes" id="UP000830375"/>
    </source>
</evidence>
<feature type="compositionally biased region" description="Polar residues" evidence="1">
    <location>
        <begin position="163"/>
        <end position="198"/>
    </location>
</feature>
<evidence type="ECO:0000259" key="2">
    <source>
        <dbReference type="Pfam" id="PF15862"/>
    </source>
</evidence>
<feature type="domain" description="Coilin N-terminal" evidence="2">
    <location>
        <begin position="9"/>
        <end position="150"/>
    </location>
</feature>
<reference evidence="4 5" key="1">
    <citation type="submission" date="2022-01" db="EMBL/GenBank/DDBJ databases">
        <title>A high-quality chromosome-level genome assembly of rohu carp, Labeo rohita.</title>
        <authorList>
            <person name="Arick M.A. II"/>
            <person name="Hsu C.-Y."/>
            <person name="Magbanua Z."/>
            <person name="Pechanova O."/>
            <person name="Grover C."/>
            <person name="Miller E."/>
            <person name="Thrash A."/>
            <person name="Ezzel L."/>
            <person name="Alam S."/>
            <person name="Benzie J."/>
            <person name="Hamilton M."/>
            <person name="Karsi A."/>
            <person name="Lawrence M.L."/>
            <person name="Peterson D.G."/>
        </authorList>
    </citation>
    <scope>NUCLEOTIDE SEQUENCE [LARGE SCALE GENOMIC DNA]</scope>
    <source>
        <strain evidence="5">BAU-BD-2019</strain>
        <tissue evidence="4">Blood</tissue>
    </source>
</reference>
<sequence>MATSSLNSIRVRLYFDYPPPATPECRMCWLLVDLNKCRVVADLSSIIKQKFGYSRKTILDLFIEDCYLPSTESIYIVRDNDSIRVKVSSPVYINGAEAQQNSETNSKTKKREREDETQICEGVSKKNKHEDQINGSAPAEDAKKKKKKKKKEVKESAAKPATPQKNTETPSSTKNNRKSVSAVSSSDKTTRAKTQQPVSSSSDSSEDESHNKAPLPKPKPKQNGTAKKPRRESTSSDSSSSDDTEKPKRNVPVQPLPVTPKLSSITSKLQTPQRRDSSTDSSSSSSSSPSQVKPTAKKSQVATQPSSSTQSSIQSVSSSVSKKPQDKEGSSDSDASEIELVIKKPNLQGMGLKIAGVSEAAGRDRGNTRGQERGRGRGANRGSGRGGFGRAKGTPWKQDFHYNYENGERQKQNDSLTNESFILQNPPEIAPKRDYTALPLLAAPPAVGQKIAFKLLELTENYTPEVSDYKEGKIIAFNPQTKMMELEMLSRPQAPAEPGKFDLVYQNPDGSERVEYAVTHGSQLTERWDSLLEPRLIVENHRGTQIQSWKAGVLHILAPTCLTPKVFSMPSKNLISWFNCVNQSKRAKGTRIIRDVKLNLALIPERAKPLRRGRWFLPAELK</sequence>
<evidence type="ECO:0000256" key="1">
    <source>
        <dbReference type="SAM" id="MobiDB-lite"/>
    </source>
</evidence>